<dbReference type="AlphaFoldDB" id="A0A511ZIG9"/>
<gene>
    <name evidence="2" type="ORF">OSO01_19820</name>
</gene>
<comment type="caution">
    <text evidence="2">The sequence shown here is derived from an EMBL/GenBank/DDBJ whole genome shotgun (WGS) entry which is preliminary data.</text>
</comment>
<dbReference type="RefSeq" id="WP_147210235.1">
    <property type="nucleotide sequence ID" value="NZ_BJYM01000007.1"/>
</dbReference>
<keyword evidence="1" id="KW-0812">Transmembrane</keyword>
<feature type="transmembrane region" description="Helical" evidence="1">
    <location>
        <begin position="12"/>
        <end position="31"/>
    </location>
</feature>
<keyword evidence="3" id="KW-1185">Reference proteome</keyword>
<proteinExistence type="predicted"/>
<dbReference type="Proteomes" id="UP000321558">
    <property type="component" value="Unassembled WGS sequence"/>
</dbReference>
<accession>A0A511ZIG9</accession>
<organism evidence="2 3">
    <name type="scientific">Oceanobacillus sojae</name>
    <dbReference type="NCBI Taxonomy" id="582851"/>
    <lineage>
        <taxon>Bacteria</taxon>
        <taxon>Bacillati</taxon>
        <taxon>Bacillota</taxon>
        <taxon>Bacilli</taxon>
        <taxon>Bacillales</taxon>
        <taxon>Bacillaceae</taxon>
        <taxon>Oceanobacillus</taxon>
    </lineage>
</organism>
<evidence type="ECO:0000313" key="3">
    <source>
        <dbReference type="Proteomes" id="UP000321558"/>
    </source>
</evidence>
<evidence type="ECO:0000313" key="2">
    <source>
        <dbReference type="EMBL" id="GEN87243.1"/>
    </source>
</evidence>
<evidence type="ECO:0000256" key="1">
    <source>
        <dbReference type="SAM" id="Phobius"/>
    </source>
</evidence>
<sequence length="66" mass="7804">MDTIKDAMLATSIPAALFAVPIINFCIRYFIEKKMPRFHQWMKRTIGIQSPLNVKREGIDFNYERK</sequence>
<keyword evidence="1" id="KW-1133">Transmembrane helix</keyword>
<keyword evidence="1" id="KW-0472">Membrane</keyword>
<dbReference type="EMBL" id="BJYM01000007">
    <property type="protein sequence ID" value="GEN87243.1"/>
    <property type="molecule type" value="Genomic_DNA"/>
</dbReference>
<reference evidence="2 3" key="1">
    <citation type="submission" date="2019-07" db="EMBL/GenBank/DDBJ databases">
        <title>Whole genome shotgun sequence of Oceanobacillus sojae NBRC 105379.</title>
        <authorList>
            <person name="Hosoyama A."/>
            <person name="Uohara A."/>
            <person name="Ohji S."/>
            <person name="Ichikawa N."/>
        </authorList>
    </citation>
    <scope>NUCLEOTIDE SEQUENCE [LARGE SCALE GENOMIC DNA]</scope>
    <source>
        <strain evidence="2 3">NBRC 105379</strain>
    </source>
</reference>
<name>A0A511ZIG9_9BACI</name>
<protein>
    <submittedName>
        <fullName evidence="2">Uncharacterized protein</fullName>
    </submittedName>
</protein>